<name>A0ABM3XD58_ERIEU</name>
<dbReference type="InterPro" id="IPR013780">
    <property type="entry name" value="Glyco_hydro_b"/>
</dbReference>
<gene>
    <name evidence="13" type="primary">FUCA2</name>
</gene>
<reference evidence="13" key="1">
    <citation type="submission" date="2025-08" db="UniProtKB">
        <authorList>
            <consortium name="RefSeq"/>
        </authorList>
    </citation>
    <scope>IDENTIFICATION</scope>
</reference>
<evidence type="ECO:0000256" key="1">
    <source>
        <dbReference type="ARBA" id="ARBA00000321"/>
    </source>
</evidence>
<dbReference type="RefSeq" id="XP_060046753.1">
    <property type="nucleotide sequence ID" value="XM_060190770.1"/>
</dbReference>
<dbReference type="Pfam" id="PF01120">
    <property type="entry name" value="Alpha_L_fucos"/>
    <property type="match status" value="1"/>
</dbReference>
<evidence type="ECO:0000256" key="3">
    <source>
        <dbReference type="ARBA" id="ARBA00004071"/>
    </source>
</evidence>
<feature type="domain" description="Glycoside hydrolase family 29 N-terminal" evidence="10">
    <location>
        <begin position="36"/>
        <end position="369"/>
    </location>
</feature>
<feature type="signal peptide" evidence="9">
    <location>
        <begin position="1"/>
        <end position="35"/>
    </location>
</feature>
<evidence type="ECO:0000259" key="11">
    <source>
        <dbReference type="Pfam" id="PF16757"/>
    </source>
</evidence>
<dbReference type="InterPro" id="IPR018526">
    <property type="entry name" value="Glyco_hydro_29_CS"/>
</dbReference>
<dbReference type="PRINTS" id="PR00741">
    <property type="entry name" value="GLHYDRLASE29"/>
</dbReference>
<comment type="catalytic activity">
    <reaction evidence="9">
        <text>an alpha-L-fucoside + H2O = L-fucose + an alcohol</text>
        <dbReference type="Rhea" id="RHEA:12288"/>
        <dbReference type="ChEBI" id="CHEBI:2181"/>
        <dbReference type="ChEBI" id="CHEBI:15377"/>
        <dbReference type="ChEBI" id="CHEBI:28349"/>
        <dbReference type="ChEBI" id="CHEBI:30879"/>
        <dbReference type="EC" id="3.2.1.51"/>
    </reaction>
</comment>
<evidence type="ECO:0000313" key="12">
    <source>
        <dbReference type="Proteomes" id="UP001652624"/>
    </source>
</evidence>
<comment type="function">
    <text evidence="3 9">Alpha-L-fucosidase is responsible for hydrolyzing the alpha-1,6-linked fucose joined to the reducing-end N-acetylglucosamine of the carbohydrate moieties of glycoproteins.</text>
</comment>
<evidence type="ECO:0000259" key="10">
    <source>
        <dbReference type="Pfam" id="PF01120"/>
    </source>
</evidence>
<evidence type="ECO:0000256" key="2">
    <source>
        <dbReference type="ARBA" id="ARBA00000419"/>
    </source>
</evidence>
<dbReference type="InterPro" id="IPR031919">
    <property type="entry name" value="Fucosidase_C"/>
</dbReference>
<comment type="similarity">
    <text evidence="4 9">Belongs to the glycosyl hydrolase 29 family.</text>
</comment>
<sequence>MRRPRSQVLLQVLPQVLLQVLPQVLLQVQPHPARGGPWEPTWESLDARELPAWFDRAKFGIFVHWGVYSVPGFESEWFWWYWQKQKIPEFVDFMKNNYPAGFKYEDFAPQFTAKFFNAQQWADLFQASGAKYVVLTSKHHEGFTLWGSEYSWNWNAVDQGPKRDVIKELEVAIRNRTSLRFGLYYSLFEWFHPFFLEDELSSFQKRRFPVSKMLPELRELVTRYQPEILWADGDGGAPDCYWNSTGFLAWLYNQSPVRDTVVTNDRWGAGTICTHGGYFTCRDRYNPGRLLTHKWENCMTIDRFSWGYRRNAEIQDYLTTEELVKQLVVTVSCGGNLLLNVGPTQDGTISPIFEERLRQMGAWLQVNGEAIFHSKPWRSQNDTVSADVWYTARPEEGLVYAVFLNWPLSGRLLLGQPKAAEGETKVRLLGYAEPLNWTPSAQRGLVVELPALTFQQLPCKWGWAVALTNVV</sequence>
<comment type="catalytic activity">
    <reaction evidence="2">
        <text>a neolactoside IV(2)-alpha-Fuc-nLc4Cer(d18:0) + H2O = a neolactoside nLc4Cer(d18:0) + L-fucose</text>
        <dbReference type="Rhea" id="RHEA:49308"/>
        <dbReference type="ChEBI" id="CHEBI:2181"/>
        <dbReference type="ChEBI" id="CHEBI:15377"/>
        <dbReference type="ChEBI" id="CHEBI:91119"/>
        <dbReference type="ChEBI" id="CHEBI:91121"/>
    </reaction>
    <physiologicalReaction direction="left-to-right" evidence="2">
        <dbReference type="Rhea" id="RHEA:49309"/>
    </physiologicalReaction>
</comment>
<dbReference type="Proteomes" id="UP001652624">
    <property type="component" value="Chromosome 4"/>
</dbReference>
<dbReference type="PANTHER" id="PTHR10030:SF45">
    <property type="entry name" value="PLASMA ALPHA-L-FUCOSIDASE"/>
    <property type="match status" value="1"/>
</dbReference>
<dbReference type="SUPFAM" id="SSF51445">
    <property type="entry name" value="(Trans)glycosidases"/>
    <property type="match status" value="1"/>
</dbReference>
<evidence type="ECO:0000313" key="13">
    <source>
        <dbReference type="RefSeq" id="XP_060046753.1"/>
    </source>
</evidence>
<evidence type="ECO:0000256" key="7">
    <source>
        <dbReference type="ARBA" id="ARBA00022801"/>
    </source>
</evidence>
<proteinExistence type="inferred from homology"/>
<dbReference type="PROSITE" id="PS00385">
    <property type="entry name" value="ALPHA_L_FUCOSIDASE"/>
    <property type="match status" value="1"/>
</dbReference>
<dbReference type="Gene3D" id="2.60.40.1180">
    <property type="entry name" value="Golgi alpha-mannosidase II"/>
    <property type="match status" value="1"/>
</dbReference>
<keyword evidence="7 9" id="KW-0378">Hydrolase</keyword>
<dbReference type="InterPro" id="IPR016286">
    <property type="entry name" value="FUC_metazoa-typ"/>
</dbReference>
<dbReference type="Gene3D" id="3.20.20.80">
    <property type="entry name" value="Glycosidases"/>
    <property type="match status" value="1"/>
</dbReference>
<evidence type="ECO:0000256" key="4">
    <source>
        <dbReference type="ARBA" id="ARBA00007951"/>
    </source>
</evidence>
<dbReference type="PIRSF" id="PIRSF001092">
    <property type="entry name" value="Alpha-L-fucosidase"/>
    <property type="match status" value="1"/>
</dbReference>
<feature type="chain" id="PRO_5045016710" description="Alpha-L-fucosidase" evidence="9">
    <location>
        <begin position="36"/>
        <end position="471"/>
    </location>
</feature>
<dbReference type="Pfam" id="PF16757">
    <property type="entry name" value="Fucosidase_C"/>
    <property type="match status" value="1"/>
</dbReference>
<dbReference type="InterPro" id="IPR057739">
    <property type="entry name" value="Glyco_hydro_29_N"/>
</dbReference>
<keyword evidence="8 9" id="KW-0326">Glycosidase</keyword>
<organism evidence="12 13">
    <name type="scientific">Erinaceus europaeus</name>
    <name type="common">Western European hedgehog</name>
    <dbReference type="NCBI Taxonomy" id="9365"/>
    <lineage>
        <taxon>Eukaryota</taxon>
        <taxon>Metazoa</taxon>
        <taxon>Chordata</taxon>
        <taxon>Craniata</taxon>
        <taxon>Vertebrata</taxon>
        <taxon>Euteleostomi</taxon>
        <taxon>Mammalia</taxon>
        <taxon>Eutheria</taxon>
        <taxon>Laurasiatheria</taxon>
        <taxon>Eulipotyphla</taxon>
        <taxon>Erinaceidae</taxon>
        <taxon>Erinaceinae</taxon>
        <taxon>Erinaceus</taxon>
    </lineage>
</organism>
<protein>
    <recommendedName>
        <fullName evidence="5 9">Alpha-L-fucosidase</fullName>
        <ecNumber evidence="5 9">3.2.1.51</ecNumber>
    </recommendedName>
</protein>
<keyword evidence="6 9" id="KW-0732">Signal</keyword>
<dbReference type="InterPro" id="IPR017853">
    <property type="entry name" value="GH"/>
</dbReference>
<dbReference type="InterPro" id="IPR000933">
    <property type="entry name" value="Glyco_hydro_29"/>
</dbReference>
<dbReference type="PANTHER" id="PTHR10030">
    <property type="entry name" value="ALPHA-L-FUCOSIDASE"/>
    <property type="match status" value="1"/>
</dbReference>
<keyword evidence="12" id="KW-1185">Reference proteome</keyword>
<dbReference type="EC" id="3.2.1.51" evidence="5 9"/>
<evidence type="ECO:0000256" key="9">
    <source>
        <dbReference type="PIRNR" id="PIRNR001092"/>
    </source>
</evidence>
<accession>A0ABM3XD58</accession>
<dbReference type="GeneID" id="103127502"/>
<feature type="domain" description="Alpha-L-fucosidase C-terminal" evidence="11">
    <location>
        <begin position="380"/>
        <end position="468"/>
    </location>
</feature>
<comment type="subunit">
    <text evidence="9">Homotetramer.</text>
</comment>
<comment type="catalytic activity">
    <reaction evidence="1">
        <text>a neolactoside IV(2)-alpha-Fuc-nLc4Cer(d18:1(4E)) + H2O = a neolactoside nLc4Cer(d18:1(4E)) + L-fucose</text>
        <dbReference type="Rhea" id="RHEA:48224"/>
        <dbReference type="ChEBI" id="CHEBI:2181"/>
        <dbReference type="ChEBI" id="CHEBI:15377"/>
        <dbReference type="ChEBI" id="CHEBI:17006"/>
        <dbReference type="ChEBI" id="CHEBI:28691"/>
    </reaction>
    <physiologicalReaction direction="left-to-right" evidence="1">
        <dbReference type="Rhea" id="RHEA:48225"/>
    </physiologicalReaction>
</comment>
<dbReference type="SMART" id="SM00812">
    <property type="entry name" value="Alpha_L_fucos"/>
    <property type="match status" value="1"/>
</dbReference>
<evidence type="ECO:0000256" key="8">
    <source>
        <dbReference type="ARBA" id="ARBA00023295"/>
    </source>
</evidence>
<evidence type="ECO:0000256" key="5">
    <source>
        <dbReference type="ARBA" id="ARBA00012662"/>
    </source>
</evidence>
<evidence type="ECO:0000256" key="6">
    <source>
        <dbReference type="ARBA" id="ARBA00022729"/>
    </source>
</evidence>